<dbReference type="Proteomes" id="UP000642180">
    <property type="component" value="Unassembled WGS sequence"/>
</dbReference>
<dbReference type="InterPro" id="IPR011623">
    <property type="entry name" value="7TMR_DISM_rcpt_extracell_dom1"/>
</dbReference>
<dbReference type="EC" id="2.7.13.3" evidence="2"/>
<evidence type="ECO:0000259" key="8">
    <source>
        <dbReference type="PROSITE" id="PS50109"/>
    </source>
</evidence>
<feature type="transmembrane region" description="Helical" evidence="7">
    <location>
        <begin position="373"/>
        <end position="389"/>
    </location>
</feature>
<dbReference type="InterPro" id="IPR011622">
    <property type="entry name" value="7TMR_DISM_rcpt_extracell_dom2"/>
</dbReference>
<keyword evidence="5" id="KW-0418">Kinase</keyword>
<keyword evidence="7" id="KW-0812">Transmembrane</keyword>
<organism evidence="9 10">
    <name type="scientific">Oxalicibacterium faecigallinarum</name>
    <dbReference type="NCBI Taxonomy" id="573741"/>
    <lineage>
        <taxon>Bacteria</taxon>
        <taxon>Pseudomonadati</taxon>
        <taxon>Pseudomonadota</taxon>
        <taxon>Betaproteobacteria</taxon>
        <taxon>Burkholderiales</taxon>
        <taxon>Oxalobacteraceae</taxon>
        <taxon>Oxalicibacterium</taxon>
    </lineage>
</organism>
<evidence type="ECO:0000256" key="6">
    <source>
        <dbReference type="ARBA" id="ARBA00023012"/>
    </source>
</evidence>
<keyword evidence="4" id="KW-0808">Transferase</keyword>
<dbReference type="SUPFAM" id="SSF47384">
    <property type="entry name" value="Homodimeric domain of signal transducing histidine kinase"/>
    <property type="match status" value="1"/>
</dbReference>
<dbReference type="InterPro" id="IPR005467">
    <property type="entry name" value="His_kinase_dom"/>
</dbReference>
<dbReference type="PANTHER" id="PTHR43711">
    <property type="entry name" value="TWO-COMPONENT HISTIDINE KINASE"/>
    <property type="match status" value="1"/>
</dbReference>
<dbReference type="InterPro" id="IPR050736">
    <property type="entry name" value="Sensor_HK_Regulatory"/>
</dbReference>
<evidence type="ECO:0000313" key="9">
    <source>
        <dbReference type="EMBL" id="GGI18026.1"/>
    </source>
</evidence>
<dbReference type="Pfam" id="PF00512">
    <property type="entry name" value="HisKA"/>
    <property type="match status" value="1"/>
</dbReference>
<dbReference type="InterPro" id="IPR036890">
    <property type="entry name" value="HATPase_C_sf"/>
</dbReference>
<proteinExistence type="predicted"/>
<dbReference type="Pfam" id="PF07695">
    <property type="entry name" value="7TMR-DISM_7TM"/>
    <property type="match status" value="1"/>
</dbReference>
<comment type="caution">
    <text evidence="9">The sequence shown here is derived from an EMBL/GenBank/DDBJ whole genome shotgun (WGS) entry which is preliminary data.</text>
</comment>
<dbReference type="SUPFAM" id="SSF55874">
    <property type="entry name" value="ATPase domain of HSP90 chaperone/DNA topoisomerase II/histidine kinase"/>
    <property type="match status" value="1"/>
</dbReference>
<dbReference type="InterPro" id="IPR036097">
    <property type="entry name" value="HisK_dim/P_sf"/>
</dbReference>
<dbReference type="EMBL" id="BMDI01000001">
    <property type="protein sequence ID" value="GGI18026.1"/>
    <property type="molecule type" value="Genomic_DNA"/>
</dbReference>
<evidence type="ECO:0000256" key="2">
    <source>
        <dbReference type="ARBA" id="ARBA00012438"/>
    </source>
</evidence>
<protein>
    <recommendedName>
        <fullName evidence="2">histidine kinase</fullName>
        <ecNumber evidence="2">2.7.13.3</ecNumber>
    </recommendedName>
</protein>
<sequence length="671" mass="76918">MSSIFSRLFFLLISCLLVTVLPVHANAVLSLDQSRNELEGHLYALVDDAKALTFEQVLSQDVYRDFVPLSGNPKREKLDAAVWLKFSVTNPNEAQTEWWLEVQPAVLEKVDLYVPEGPDNHMLYQDGSSRFFSERAVGYRHPVFKLNIPAGTQQTYYLRIDSGIWRTARLTLWQPTTFIAAIGKEQLLFGVYIGLYALLVLAGLWFERAMRDRVYLCFSLYVASCIFTTLTSTGLWQQYVMPSHPQWFNGFYSLSVTLMIGCCVQFFVVFVQLHRQRPKLTRYFLGSVWAFCALMCAISIAGNVRYAMFAFWLLVFVVIVPASVIVLWRPALRSTSEIRWTFVFGGLLLLGCYLYSSLVRYQWLPATWFAENAMYLSSLLFFLIVFYAISRHYYEMRRQAERAQREVMRMTQRSGQELERLVHARTDELLQTQRSLETALLHAQAIQQEQRQFIATVSHEVRTPLAVIDATAQNLNRETPADAVRSKARVEKISQATKRLALLFDDYLNDERFELFSQGVTPQETAIRPLLADAVEATQSLSDQHGFEIDCDPAALVWADPYGLRLILRTLVDNAVKYSQSGSRIVLRVINDNDRNWQIDVCDNGASIPEEERARVFERYFRGRGSANRVGTGIGLTLARRFVEQHGGELQLICPPEGGNIFRIRLPQKPY</sequence>
<dbReference type="InterPro" id="IPR003661">
    <property type="entry name" value="HisK_dim/P_dom"/>
</dbReference>
<dbReference type="PRINTS" id="PR00344">
    <property type="entry name" value="BCTRLSENSOR"/>
</dbReference>
<feature type="transmembrane region" description="Helical" evidence="7">
    <location>
        <begin position="251"/>
        <end position="271"/>
    </location>
</feature>
<evidence type="ECO:0000256" key="1">
    <source>
        <dbReference type="ARBA" id="ARBA00000085"/>
    </source>
</evidence>
<dbReference type="CDD" id="cd00075">
    <property type="entry name" value="HATPase"/>
    <property type="match status" value="1"/>
</dbReference>
<dbReference type="Pfam" id="PF02518">
    <property type="entry name" value="HATPase_c"/>
    <property type="match status" value="1"/>
</dbReference>
<accession>A0A8J3AWS8</accession>
<dbReference type="Gene3D" id="3.30.565.10">
    <property type="entry name" value="Histidine kinase-like ATPase, C-terminal domain"/>
    <property type="match status" value="1"/>
</dbReference>
<dbReference type="PROSITE" id="PS50109">
    <property type="entry name" value="HIS_KIN"/>
    <property type="match status" value="1"/>
</dbReference>
<keyword evidence="7" id="KW-0472">Membrane</keyword>
<gene>
    <name evidence="9" type="ORF">GCM10008066_11930</name>
</gene>
<feature type="transmembrane region" description="Helical" evidence="7">
    <location>
        <begin position="187"/>
        <end position="206"/>
    </location>
</feature>
<feature type="transmembrane region" description="Helical" evidence="7">
    <location>
        <begin position="218"/>
        <end position="239"/>
    </location>
</feature>
<evidence type="ECO:0000256" key="3">
    <source>
        <dbReference type="ARBA" id="ARBA00022553"/>
    </source>
</evidence>
<dbReference type="Gene3D" id="1.10.287.130">
    <property type="match status" value="1"/>
</dbReference>
<feature type="transmembrane region" description="Helical" evidence="7">
    <location>
        <begin position="340"/>
        <end position="361"/>
    </location>
</feature>
<dbReference type="Pfam" id="PF07696">
    <property type="entry name" value="7TMR-DISMED2"/>
    <property type="match status" value="1"/>
</dbReference>
<keyword evidence="7" id="KW-1133">Transmembrane helix</keyword>
<keyword evidence="3" id="KW-0597">Phosphoprotein</keyword>
<evidence type="ECO:0000313" key="10">
    <source>
        <dbReference type="Proteomes" id="UP000642180"/>
    </source>
</evidence>
<dbReference type="InterPro" id="IPR004358">
    <property type="entry name" value="Sig_transdc_His_kin-like_C"/>
</dbReference>
<dbReference type="SMART" id="SM00387">
    <property type="entry name" value="HATPase_c"/>
    <property type="match status" value="1"/>
</dbReference>
<feature type="transmembrane region" description="Helical" evidence="7">
    <location>
        <begin position="283"/>
        <end position="301"/>
    </location>
</feature>
<evidence type="ECO:0000256" key="7">
    <source>
        <dbReference type="SAM" id="Phobius"/>
    </source>
</evidence>
<dbReference type="CDD" id="cd00082">
    <property type="entry name" value="HisKA"/>
    <property type="match status" value="1"/>
</dbReference>
<dbReference type="Gene3D" id="2.60.40.2380">
    <property type="match status" value="1"/>
</dbReference>
<evidence type="ECO:0000256" key="5">
    <source>
        <dbReference type="ARBA" id="ARBA00022777"/>
    </source>
</evidence>
<keyword evidence="10" id="KW-1185">Reference proteome</keyword>
<dbReference type="SMART" id="SM00388">
    <property type="entry name" value="HisKA"/>
    <property type="match status" value="1"/>
</dbReference>
<dbReference type="AlphaFoldDB" id="A0A8J3AWS8"/>
<comment type="catalytic activity">
    <reaction evidence="1">
        <text>ATP + protein L-histidine = ADP + protein N-phospho-L-histidine.</text>
        <dbReference type="EC" id="2.7.13.3"/>
    </reaction>
</comment>
<dbReference type="InterPro" id="IPR003594">
    <property type="entry name" value="HATPase_dom"/>
</dbReference>
<evidence type="ECO:0000256" key="4">
    <source>
        <dbReference type="ARBA" id="ARBA00022679"/>
    </source>
</evidence>
<name>A0A8J3AWS8_9BURK</name>
<dbReference type="RefSeq" id="WP_188380337.1">
    <property type="nucleotide sequence ID" value="NZ_BMDI01000001.1"/>
</dbReference>
<keyword evidence="6" id="KW-0902">Two-component regulatory system</keyword>
<reference evidence="10" key="1">
    <citation type="journal article" date="2019" name="Int. J. Syst. Evol. Microbiol.">
        <title>The Global Catalogue of Microorganisms (GCM) 10K type strain sequencing project: providing services to taxonomists for standard genome sequencing and annotation.</title>
        <authorList>
            <consortium name="The Broad Institute Genomics Platform"/>
            <consortium name="The Broad Institute Genome Sequencing Center for Infectious Disease"/>
            <person name="Wu L."/>
            <person name="Ma J."/>
        </authorList>
    </citation>
    <scope>NUCLEOTIDE SEQUENCE [LARGE SCALE GENOMIC DNA]</scope>
    <source>
        <strain evidence="10">CCM 2767</strain>
    </source>
</reference>
<dbReference type="PANTHER" id="PTHR43711:SF32">
    <property type="entry name" value="SENSOR-TYPE HISTIDINE KINASE PRRB"/>
    <property type="match status" value="1"/>
</dbReference>
<feature type="transmembrane region" description="Helical" evidence="7">
    <location>
        <begin position="307"/>
        <end position="328"/>
    </location>
</feature>
<feature type="domain" description="Histidine kinase" evidence="8">
    <location>
        <begin position="456"/>
        <end position="670"/>
    </location>
</feature>
<dbReference type="GO" id="GO:0000155">
    <property type="term" value="F:phosphorelay sensor kinase activity"/>
    <property type="evidence" value="ECO:0007669"/>
    <property type="project" value="InterPro"/>
</dbReference>